<feature type="compositionally biased region" description="Basic and acidic residues" evidence="1">
    <location>
        <begin position="412"/>
        <end position="421"/>
    </location>
</feature>
<feature type="region of interest" description="Disordered" evidence="1">
    <location>
        <begin position="390"/>
        <end position="421"/>
    </location>
</feature>
<dbReference type="KEGG" id="dqu:106749107"/>
<sequence>MEAPPQSPIEQYYEIQEIEEIPRKIEPSMAGCASKDVAENATYFARCDLPKSNPTSTGRVREETLDNGTELILFLQEEELTKYRQREAMTGRQVIELSDSDCKLALRRHLEMADTVERGEASRSGLDMEMLRKLPPGTIVTKQEQASKADDNSDYKEQTETSSSGGSSSTSGDTAAKVKRIPRAVRNKTRETVQVRRNPTRVSKKDVDKDFPRQPRQQLLVNRREACANYEAGKRKKSSATPYMNTRSVTRKMYTVGATYQAPTKRDETEWKEWPVHGMHERPVYHPQVGLAVEYLGKCFVSLDEKYCEIVDDSAIEVVAIDPRYDRRPASAEKKTAKARKNKRSSNSLVTWNPSASTKVNRSFGTCMHGSLHCVLGYCSQVMAPSGRQATEEEPTVKRPATPAAKTSVSESTKEKISTEKPDRFAEGSKLLEGYAIAMAHSVQGKSTASGRDRAGAVAVGSSAYAPPEAQRPVVEADGSKTAPSNSRTNLPTLRGYPNAPLVLLRSSAAKTGEVYKTKDAFKPAKEPSVNEETLSSIYKLLTANEAAANREATRNSFYTLKRQPASDDRKYVPKRSASNVQLENLRSLRLAKESDGMGSADVKVKPDDRMLTSAAPNVKNRSWCTSEPSEIARILSEYNRGATRKPAIQIYGGASNSAKDLASLATSRHSAGVSCFWRDTTAKENRDVSADRSVGLNISSGRWRKPSVPGNTGDQPQLAEHERTFSGSRGLTALSESCHGASSRERTKPGISGQAREIVGVTRKDLGRQPRETPVIDAKQAVSGRTEDEAEARKTEEECLRELLENTAVLYCAANGIHQDDLSNYINTLDGRQSIQWLETWNNSIV</sequence>
<accession>A0A6P3Y0G2</accession>
<dbReference type="RefSeq" id="XP_014483704.1">
    <property type="nucleotide sequence ID" value="XM_014628218.1"/>
</dbReference>
<keyword evidence="2" id="KW-1185">Reference proteome</keyword>
<evidence type="ECO:0000256" key="1">
    <source>
        <dbReference type="SAM" id="MobiDB-lite"/>
    </source>
</evidence>
<proteinExistence type="predicted"/>
<dbReference type="OrthoDB" id="6784122at2759"/>
<feature type="region of interest" description="Disordered" evidence="1">
    <location>
        <begin position="136"/>
        <end position="210"/>
    </location>
</feature>
<feature type="region of interest" description="Disordered" evidence="1">
    <location>
        <begin position="705"/>
        <end position="725"/>
    </location>
</feature>
<reference evidence="3" key="1">
    <citation type="submission" date="2025-08" db="UniProtKB">
        <authorList>
            <consortium name="RefSeq"/>
        </authorList>
    </citation>
    <scope>IDENTIFICATION</scope>
</reference>
<feature type="region of interest" description="Disordered" evidence="1">
    <location>
        <begin position="461"/>
        <end position="495"/>
    </location>
</feature>
<name>A0A6P3Y0G2_DINQU</name>
<dbReference type="GeneID" id="106749107"/>
<dbReference type="Proteomes" id="UP000515204">
    <property type="component" value="Unplaced"/>
</dbReference>
<gene>
    <name evidence="3" type="primary">LOC106749107</name>
</gene>
<organism evidence="2 3">
    <name type="scientific">Dinoponera quadriceps</name>
    <name type="common">South American ant</name>
    <dbReference type="NCBI Taxonomy" id="609295"/>
    <lineage>
        <taxon>Eukaryota</taxon>
        <taxon>Metazoa</taxon>
        <taxon>Ecdysozoa</taxon>
        <taxon>Arthropoda</taxon>
        <taxon>Hexapoda</taxon>
        <taxon>Insecta</taxon>
        <taxon>Pterygota</taxon>
        <taxon>Neoptera</taxon>
        <taxon>Endopterygota</taxon>
        <taxon>Hymenoptera</taxon>
        <taxon>Apocrita</taxon>
        <taxon>Aculeata</taxon>
        <taxon>Formicoidea</taxon>
        <taxon>Formicidae</taxon>
        <taxon>Ponerinae</taxon>
        <taxon>Ponerini</taxon>
        <taxon>Dinoponera</taxon>
    </lineage>
</organism>
<feature type="compositionally biased region" description="Low complexity" evidence="1">
    <location>
        <begin position="161"/>
        <end position="172"/>
    </location>
</feature>
<evidence type="ECO:0000313" key="3">
    <source>
        <dbReference type="RefSeq" id="XP_014483704.1"/>
    </source>
</evidence>
<feature type="compositionally biased region" description="Basic and acidic residues" evidence="1">
    <location>
        <begin position="145"/>
        <end position="159"/>
    </location>
</feature>
<feature type="region of interest" description="Disordered" evidence="1">
    <location>
        <begin position="329"/>
        <end position="354"/>
    </location>
</feature>
<feature type="compositionally biased region" description="Basic residues" evidence="1">
    <location>
        <begin position="177"/>
        <end position="187"/>
    </location>
</feature>
<dbReference type="AlphaFoldDB" id="A0A6P3Y0G2"/>
<feature type="compositionally biased region" description="Polar residues" evidence="1">
    <location>
        <begin position="345"/>
        <end position="354"/>
    </location>
</feature>
<feature type="compositionally biased region" description="Polar residues" evidence="1">
    <location>
        <begin position="482"/>
        <end position="492"/>
    </location>
</feature>
<protein>
    <submittedName>
        <fullName evidence="3">Uncharacterized protein LOC106749107</fullName>
    </submittedName>
</protein>
<evidence type="ECO:0000313" key="2">
    <source>
        <dbReference type="Proteomes" id="UP000515204"/>
    </source>
</evidence>